<organism evidence="5 6">
    <name type="scientific">Clostridium disporicum</name>
    <dbReference type="NCBI Taxonomy" id="84024"/>
    <lineage>
        <taxon>Bacteria</taxon>
        <taxon>Bacillati</taxon>
        <taxon>Bacillota</taxon>
        <taxon>Clostridia</taxon>
        <taxon>Eubacteriales</taxon>
        <taxon>Clostridiaceae</taxon>
        <taxon>Clostridium</taxon>
    </lineage>
</organism>
<dbReference type="Gene3D" id="3.30.420.10">
    <property type="entry name" value="Ribonuclease H-like superfamily/Ribonuclease H"/>
    <property type="match status" value="1"/>
</dbReference>
<keyword evidence="2" id="KW-0378">Hydrolase</keyword>
<dbReference type="InterPro" id="IPR013520">
    <property type="entry name" value="Ribonucl_H"/>
</dbReference>
<dbReference type="AlphaFoldDB" id="A0A174BYE5"/>
<evidence type="ECO:0000256" key="1">
    <source>
        <dbReference type="ARBA" id="ARBA00022722"/>
    </source>
</evidence>
<name>A0A174BYE5_9CLOT</name>
<sequence>MNYIIFDLEFNQQHPEDVVIDAPKPSLLFEIIQIGAIKLNKNFETIGTFNSLIKPNIHKRLHPYVEELTKININDLNASYNFIDVFKQFIDFIGKDKSTLVVWGDSDITELIKNMGFYNIPTTFIPEKYIDIQHYATKLLNVPKGQKIGLKKAVEALEIPIDGDFHDAFFDAHYTAEVFKKIYNKQLLSKPINKANTKRPKVKKEKLDSNALINEFEKKYNRKMSKEEIEMIRLAYFMGKTKQFIIKDE</sequence>
<proteinExistence type="predicted"/>
<evidence type="ECO:0000259" key="4">
    <source>
        <dbReference type="SMART" id="SM00479"/>
    </source>
</evidence>
<evidence type="ECO:0000256" key="2">
    <source>
        <dbReference type="ARBA" id="ARBA00022801"/>
    </source>
</evidence>
<dbReference type="RefSeq" id="WP_042395339.1">
    <property type="nucleotide sequence ID" value="NZ_CYYT01000009.1"/>
</dbReference>
<dbReference type="CDD" id="cd06133">
    <property type="entry name" value="ERI-1_3'hExo_like"/>
    <property type="match status" value="1"/>
</dbReference>
<accession>A0A174BYE5</accession>
<reference evidence="5 6" key="1">
    <citation type="submission" date="2015-09" db="EMBL/GenBank/DDBJ databases">
        <authorList>
            <consortium name="Pathogen Informatics"/>
        </authorList>
    </citation>
    <scope>NUCLEOTIDE SEQUENCE [LARGE SCALE GENOMIC DNA]</scope>
    <source>
        <strain evidence="5 6">2789STDY5834855</strain>
    </source>
</reference>
<dbReference type="PANTHER" id="PTHR23044:SF61">
    <property type="entry name" value="3'-5' EXORIBONUCLEASE 1-RELATED"/>
    <property type="match status" value="1"/>
</dbReference>
<protein>
    <submittedName>
        <fullName evidence="5">Exonuclease RNase T and DNA polymerase III</fullName>
    </submittedName>
</protein>
<dbReference type="InterPro" id="IPR047201">
    <property type="entry name" value="ERI-1_3'hExo-like"/>
</dbReference>
<dbReference type="GO" id="GO:0000175">
    <property type="term" value="F:3'-5'-RNA exonuclease activity"/>
    <property type="evidence" value="ECO:0007669"/>
    <property type="project" value="InterPro"/>
</dbReference>
<feature type="domain" description="Exonuclease" evidence="4">
    <location>
        <begin position="2"/>
        <end position="188"/>
    </location>
</feature>
<dbReference type="EMBL" id="CYZV01000015">
    <property type="protein sequence ID" value="CUO15338.1"/>
    <property type="molecule type" value="Genomic_DNA"/>
</dbReference>
<evidence type="ECO:0000313" key="6">
    <source>
        <dbReference type="Proteomes" id="UP000095558"/>
    </source>
</evidence>
<dbReference type="InterPro" id="IPR036397">
    <property type="entry name" value="RNaseH_sf"/>
</dbReference>
<dbReference type="SMART" id="SM00479">
    <property type="entry name" value="EXOIII"/>
    <property type="match status" value="1"/>
</dbReference>
<dbReference type="SUPFAM" id="SSF53098">
    <property type="entry name" value="Ribonuclease H-like"/>
    <property type="match status" value="1"/>
</dbReference>
<evidence type="ECO:0000313" key="5">
    <source>
        <dbReference type="EMBL" id="CUO15338.1"/>
    </source>
</evidence>
<dbReference type="PANTHER" id="PTHR23044">
    <property type="entry name" value="3'-5' EXONUCLEASE ERI1-RELATED"/>
    <property type="match status" value="1"/>
</dbReference>
<keyword evidence="3 5" id="KW-0269">Exonuclease</keyword>
<dbReference type="Pfam" id="PF00929">
    <property type="entry name" value="RNase_T"/>
    <property type="match status" value="1"/>
</dbReference>
<keyword evidence="1" id="KW-0540">Nuclease</keyword>
<dbReference type="GO" id="GO:0003676">
    <property type="term" value="F:nucleic acid binding"/>
    <property type="evidence" value="ECO:0007669"/>
    <property type="project" value="InterPro"/>
</dbReference>
<gene>
    <name evidence="5" type="ORF">ERS852470_01572</name>
</gene>
<dbReference type="InterPro" id="IPR051274">
    <property type="entry name" value="3-5_Exoribonuclease"/>
</dbReference>
<dbReference type="InterPro" id="IPR012337">
    <property type="entry name" value="RNaseH-like_sf"/>
</dbReference>
<dbReference type="GeneID" id="83010912"/>
<dbReference type="OrthoDB" id="159416at2"/>
<evidence type="ECO:0000256" key="3">
    <source>
        <dbReference type="ARBA" id="ARBA00022839"/>
    </source>
</evidence>
<dbReference type="Proteomes" id="UP000095558">
    <property type="component" value="Unassembled WGS sequence"/>
</dbReference>